<evidence type="ECO:0000256" key="4">
    <source>
        <dbReference type="ARBA" id="ARBA00023242"/>
    </source>
</evidence>
<evidence type="ECO:0000256" key="6">
    <source>
        <dbReference type="SAM" id="MobiDB-lite"/>
    </source>
</evidence>
<evidence type="ECO:0000256" key="1">
    <source>
        <dbReference type="ARBA" id="ARBA00004567"/>
    </source>
</evidence>
<keyword evidence="2" id="KW-0813">Transport</keyword>
<organism evidence="8 9">
    <name type="scientific">Aulographum hederae CBS 113979</name>
    <dbReference type="NCBI Taxonomy" id="1176131"/>
    <lineage>
        <taxon>Eukaryota</taxon>
        <taxon>Fungi</taxon>
        <taxon>Dikarya</taxon>
        <taxon>Ascomycota</taxon>
        <taxon>Pezizomycotina</taxon>
        <taxon>Dothideomycetes</taxon>
        <taxon>Pleosporomycetidae</taxon>
        <taxon>Aulographales</taxon>
        <taxon>Aulographaceae</taxon>
    </lineage>
</organism>
<keyword evidence="5" id="KW-0175">Coiled coil</keyword>
<dbReference type="GO" id="GO:0006999">
    <property type="term" value="P:nuclear pore organization"/>
    <property type="evidence" value="ECO:0007669"/>
    <property type="project" value="TreeGrafter"/>
</dbReference>
<feature type="compositionally biased region" description="Polar residues" evidence="6">
    <location>
        <begin position="90"/>
        <end position="117"/>
    </location>
</feature>
<dbReference type="OrthoDB" id="6162375at2759"/>
<dbReference type="GO" id="GO:0006607">
    <property type="term" value="P:NLS-bearing protein import into nucleus"/>
    <property type="evidence" value="ECO:0007669"/>
    <property type="project" value="TreeGrafter"/>
</dbReference>
<dbReference type="InterPro" id="IPR024864">
    <property type="entry name" value="Nup54/Nup57/Nup44"/>
</dbReference>
<dbReference type="GO" id="GO:0017056">
    <property type="term" value="F:structural constituent of nuclear pore"/>
    <property type="evidence" value="ECO:0007669"/>
    <property type="project" value="TreeGrafter"/>
</dbReference>
<keyword evidence="3" id="KW-0653">Protein transport</keyword>
<feature type="coiled-coil region" evidence="5">
    <location>
        <begin position="361"/>
        <end position="388"/>
    </location>
</feature>
<evidence type="ECO:0000259" key="7">
    <source>
        <dbReference type="Pfam" id="PF13874"/>
    </source>
</evidence>
<reference evidence="8" key="1">
    <citation type="journal article" date="2020" name="Stud. Mycol.">
        <title>101 Dothideomycetes genomes: a test case for predicting lifestyles and emergence of pathogens.</title>
        <authorList>
            <person name="Haridas S."/>
            <person name="Albert R."/>
            <person name="Binder M."/>
            <person name="Bloem J."/>
            <person name="Labutti K."/>
            <person name="Salamov A."/>
            <person name="Andreopoulos B."/>
            <person name="Baker S."/>
            <person name="Barry K."/>
            <person name="Bills G."/>
            <person name="Bluhm B."/>
            <person name="Cannon C."/>
            <person name="Castanera R."/>
            <person name="Culley D."/>
            <person name="Daum C."/>
            <person name="Ezra D."/>
            <person name="Gonzalez J."/>
            <person name="Henrissat B."/>
            <person name="Kuo A."/>
            <person name="Liang C."/>
            <person name="Lipzen A."/>
            <person name="Lutzoni F."/>
            <person name="Magnuson J."/>
            <person name="Mondo S."/>
            <person name="Nolan M."/>
            <person name="Ohm R."/>
            <person name="Pangilinan J."/>
            <person name="Park H.-J."/>
            <person name="Ramirez L."/>
            <person name="Alfaro M."/>
            <person name="Sun H."/>
            <person name="Tritt A."/>
            <person name="Yoshinaga Y."/>
            <person name="Zwiers L.-H."/>
            <person name="Turgeon B."/>
            <person name="Goodwin S."/>
            <person name="Spatafora J."/>
            <person name="Crous P."/>
            <person name="Grigoriev I."/>
        </authorList>
    </citation>
    <scope>NUCLEOTIDE SEQUENCE</scope>
    <source>
        <strain evidence="8">CBS 113979</strain>
    </source>
</reference>
<dbReference type="Proteomes" id="UP000800041">
    <property type="component" value="Unassembled WGS sequence"/>
</dbReference>
<dbReference type="GO" id="GO:0036228">
    <property type="term" value="P:protein localization to nuclear inner membrane"/>
    <property type="evidence" value="ECO:0007669"/>
    <property type="project" value="TreeGrafter"/>
</dbReference>
<evidence type="ECO:0000313" key="9">
    <source>
        <dbReference type="Proteomes" id="UP000800041"/>
    </source>
</evidence>
<dbReference type="GO" id="GO:0044613">
    <property type="term" value="C:nuclear pore central transport channel"/>
    <property type="evidence" value="ECO:0007669"/>
    <property type="project" value="TreeGrafter"/>
</dbReference>
<keyword evidence="9" id="KW-1185">Reference proteome</keyword>
<dbReference type="PANTHER" id="PTHR13000:SF0">
    <property type="entry name" value="NUCLEOPORIN P54"/>
    <property type="match status" value="1"/>
</dbReference>
<dbReference type="Gene3D" id="1.20.5.3600">
    <property type="match status" value="1"/>
</dbReference>
<name>A0A6G1HAN3_9PEZI</name>
<comment type="subcellular location">
    <subcellularLocation>
        <location evidence="1">Nucleus</location>
        <location evidence="1">Nuclear pore complex</location>
    </subcellularLocation>
</comment>
<dbReference type="InterPro" id="IPR025574">
    <property type="entry name" value="Nucleoporin_FG_rpt"/>
</dbReference>
<keyword evidence="3" id="KW-0906">Nuclear pore complex</keyword>
<protein>
    <recommendedName>
        <fullName evidence="7">Nucleoporin Nup54 alpha-helical domain-containing protein</fullName>
    </recommendedName>
</protein>
<dbReference type="InterPro" id="IPR025712">
    <property type="entry name" value="Nup54_alpha-helical_dom"/>
</dbReference>
<evidence type="ECO:0000256" key="3">
    <source>
        <dbReference type="ARBA" id="ARBA00023132"/>
    </source>
</evidence>
<dbReference type="Gene3D" id="1.20.5.490">
    <property type="entry name" value="Single helix bin"/>
    <property type="match status" value="1"/>
</dbReference>
<dbReference type="Pfam" id="PF13874">
    <property type="entry name" value="Nup54"/>
    <property type="match status" value="1"/>
</dbReference>
<feature type="region of interest" description="Disordered" evidence="6">
    <location>
        <begin position="1"/>
        <end position="137"/>
    </location>
</feature>
<keyword evidence="3" id="KW-0811">Translocation</keyword>
<evidence type="ECO:0000256" key="5">
    <source>
        <dbReference type="SAM" id="Coils"/>
    </source>
</evidence>
<dbReference type="AlphaFoldDB" id="A0A6G1HAN3"/>
<dbReference type="PANTHER" id="PTHR13000">
    <property type="entry name" value="NUCLEOPORIN P54"/>
    <property type="match status" value="1"/>
</dbReference>
<keyword evidence="4" id="KW-0539">Nucleus</keyword>
<feature type="compositionally biased region" description="Low complexity" evidence="6">
    <location>
        <begin position="118"/>
        <end position="129"/>
    </location>
</feature>
<feature type="compositionally biased region" description="Low complexity" evidence="6">
    <location>
        <begin position="71"/>
        <end position="85"/>
    </location>
</feature>
<sequence length="403" mass="44631">MSLFGAPATGGGSGLFGSSSNNAQKPSLFGSLNTTANATSQPQQSGGLFSGLGASTQQNQPQQTGGGLFGNLGQQNQQNQSQPSGGMFGASSQQNQNTGGSMFGASQQQQPSGNLFNSSTQQAQQHQTSLYGGSSSIWQNQSRSEYPQKPVLEQIESLFNKWNPGNKRDCTQKTFFYNEVPADIASYYVPDVSEDAAGWEEALAKRPSETSVPILAVGIVAVNERMTKQSEFVHAFQGRMHDINNSLSYMIKEHDLSLKTRAEEAKRRHHQLSLRCMALAGKVQVLRNRGYALGPAEEELKKKIAQLEKQTFDPILGGRAEEIWARLSGVRERANILYAEMKRVESKGDNAKEKHYDVKYMETVKQILQEFDQQLHHIEEEVKDVTKEFTEWKKSTQTQSLRN</sequence>
<dbReference type="Pfam" id="PF13634">
    <property type="entry name" value="Nucleoporin_FG"/>
    <property type="match status" value="1"/>
</dbReference>
<evidence type="ECO:0000256" key="2">
    <source>
        <dbReference type="ARBA" id="ARBA00022448"/>
    </source>
</evidence>
<accession>A0A6G1HAN3</accession>
<proteinExistence type="predicted"/>
<evidence type="ECO:0000313" key="8">
    <source>
        <dbReference type="EMBL" id="KAF1990079.1"/>
    </source>
</evidence>
<feature type="compositionally biased region" description="Polar residues" evidence="6">
    <location>
        <begin position="21"/>
        <end position="47"/>
    </location>
</feature>
<dbReference type="EMBL" id="ML977143">
    <property type="protein sequence ID" value="KAF1990079.1"/>
    <property type="molecule type" value="Genomic_DNA"/>
</dbReference>
<keyword evidence="3" id="KW-0509">mRNA transport</keyword>
<feature type="domain" description="Nucleoporin Nup54 alpha-helical" evidence="7">
    <location>
        <begin position="194"/>
        <end position="327"/>
    </location>
</feature>
<gene>
    <name evidence="8" type="ORF">K402DRAFT_247596</name>
</gene>